<dbReference type="EMBL" id="BSEV01000023">
    <property type="protein sequence ID" value="GLK13564.1"/>
    <property type="molecule type" value="Genomic_DNA"/>
</dbReference>
<dbReference type="SUPFAM" id="SSF47090">
    <property type="entry name" value="PGBD-like"/>
    <property type="match status" value="1"/>
</dbReference>
<dbReference type="InterPro" id="IPR036365">
    <property type="entry name" value="PGBD-like_sf"/>
</dbReference>
<dbReference type="AlphaFoldDB" id="A0A9W6I9Q6"/>
<dbReference type="InterPro" id="IPR002477">
    <property type="entry name" value="Peptidoglycan-bd-like"/>
</dbReference>
<keyword evidence="3" id="KW-1185">Reference proteome</keyword>
<sequence>MVGVVAVAVGGGAAAAVLNAGPATPGGGPATPQTGVTAPAKATAGITRSDLVDTRRFGGTLGYSGRRVQPNRARGVVTGTRPEGTVVRRGGWLYKVARRPVVLMYGSIPMYRSLAPGSGGGDVGQLERNLVALGYDPGTVDDDFTWATARAVRRWQGDSGLTRTGSVDAGQVVVASGPLRIAGNTAEKGDTAGRTVVTTTSTRRTVHIDLQTAYQRFARVGAKVTVELPDGRTVRGRISSVGVTARVGADRDSPATIDVDATVAGGLGRLDQAPVTVDLRTERRENVLSVPVEALVALREGGYGVRVVDGSATRVVAVRTGLYAVSRVEITGDGLTEGMKVEVPRT</sequence>
<organism evidence="2 3">
    <name type="scientific">Streptosporangium carneum</name>
    <dbReference type="NCBI Taxonomy" id="47481"/>
    <lineage>
        <taxon>Bacteria</taxon>
        <taxon>Bacillati</taxon>
        <taxon>Actinomycetota</taxon>
        <taxon>Actinomycetes</taxon>
        <taxon>Streptosporangiales</taxon>
        <taxon>Streptosporangiaceae</taxon>
        <taxon>Streptosporangium</taxon>
    </lineage>
</organism>
<reference evidence="2" key="2">
    <citation type="submission" date="2023-01" db="EMBL/GenBank/DDBJ databases">
        <authorList>
            <person name="Sun Q."/>
            <person name="Evtushenko L."/>
        </authorList>
    </citation>
    <scope>NUCLEOTIDE SEQUENCE</scope>
    <source>
        <strain evidence="2">VKM Ac-2007</strain>
    </source>
</reference>
<protein>
    <submittedName>
        <fullName evidence="2">Peptidoglycan-binding protein</fullName>
    </submittedName>
</protein>
<comment type="caution">
    <text evidence="2">The sequence shown here is derived from an EMBL/GenBank/DDBJ whole genome shotgun (WGS) entry which is preliminary data.</text>
</comment>
<feature type="domain" description="Peptidoglycan binding-like" evidence="1">
    <location>
        <begin position="120"/>
        <end position="169"/>
    </location>
</feature>
<gene>
    <name evidence="2" type="ORF">GCM10017600_69750</name>
</gene>
<dbReference type="Gene3D" id="2.40.420.20">
    <property type="match status" value="1"/>
</dbReference>
<evidence type="ECO:0000259" key="1">
    <source>
        <dbReference type="Pfam" id="PF01471"/>
    </source>
</evidence>
<dbReference type="InterPro" id="IPR036366">
    <property type="entry name" value="PGBDSf"/>
</dbReference>
<reference evidence="2" key="1">
    <citation type="journal article" date="2014" name="Int. J. Syst. Evol. Microbiol.">
        <title>Complete genome sequence of Corynebacterium casei LMG S-19264T (=DSM 44701T), isolated from a smear-ripened cheese.</title>
        <authorList>
            <consortium name="US DOE Joint Genome Institute (JGI-PGF)"/>
            <person name="Walter F."/>
            <person name="Albersmeier A."/>
            <person name="Kalinowski J."/>
            <person name="Ruckert C."/>
        </authorList>
    </citation>
    <scope>NUCLEOTIDE SEQUENCE</scope>
    <source>
        <strain evidence="2">VKM Ac-2007</strain>
    </source>
</reference>
<evidence type="ECO:0000313" key="3">
    <source>
        <dbReference type="Proteomes" id="UP001143474"/>
    </source>
</evidence>
<dbReference type="Gene3D" id="1.10.101.10">
    <property type="entry name" value="PGBD-like superfamily/PGBD"/>
    <property type="match status" value="1"/>
</dbReference>
<proteinExistence type="predicted"/>
<accession>A0A9W6I9Q6</accession>
<dbReference type="Proteomes" id="UP001143474">
    <property type="component" value="Unassembled WGS sequence"/>
</dbReference>
<name>A0A9W6I9Q6_9ACTN</name>
<dbReference type="Pfam" id="PF01471">
    <property type="entry name" value="PG_binding_1"/>
    <property type="match status" value="1"/>
</dbReference>
<evidence type="ECO:0000313" key="2">
    <source>
        <dbReference type="EMBL" id="GLK13564.1"/>
    </source>
</evidence>